<dbReference type="HOGENOM" id="CLU_118669_0_0_1"/>
<dbReference type="AlphaFoldDB" id="A0A067TM62"/>
<evidence type="ECO:0000313" key="2">
    <source>
        <dbReference type="EMBL" id="KDR84271.1"/>
    </source>
</evidence>
<dbReference type="OrthoDB" id="3173670at2759"/>
<gene>
    <name evidence="2" type="ORF">GALMADRAFT_236978</name>
</gene>
<accession>A0A067TM62</accession>
<reference evidence="3" key="1">
    <citation type="journal article" date="2014" name="Proc. Natl. Acad. Sci. U.S.A.">
        <title>Extensive sampling of basidiomycete genomes demonstrates inadequacy of the white-rot/brown-rot paradigm for wood decay fungi.</title>
        <authorList>
            <person name="Riley R."/>
            <person name="Salamov A.A."/>
            <person name="Brown D.W."/>
            <person name="Nagy L.G."/>
            <person name="Floudas D."/>
            <person name="Held B.W."/>
            <person name="Levasseur A."/>
            <person name="Lombard V."/>
            <person name="Morin E."/>
            <person name="Otillar R."/>
            <person name="Lindquist E.A."/>
            <person name="Sun H."/>
            <person name="LaButti K.M."/>
            <person name="Schmutz J."/>
            <person name="Jabbour D."/>
            <person name="Luo H."/>
            <person name="Baker S.E."/>
            <person name="Pisabarro A.G."/>
            <person name="Walton J.D."/>
            <person name="Blanchette R.A."/>
            <person name="Henrissat B."/>
            <person name="Martin F."/>
            <person name="Cullen D."/>
            <person name="Hibbett D.S."/>
            <person name="Grigoriev I.V."/>
        </authorList>
    </citation>
    <scope>NUCLEOTIDE SEQUENCE [LARGE SCALE GENOMIC DNA]</scope>
    <source>
        <strain evidence="3">CBS 339.88</strain>
    </source>
</reference>
<sequence length="156" mass="17519">MPPRVARVYHIQVKTHKLTIMLSSLAPATTIAELKAETLSALGSDVASDALDFQAMEPPQLSIETEEDFELCRGKREKGKLTGEYEILETAKMLRETGLTAWEAIFLQPRDKSTGELVPINYTLPSMYDEEDETPTRQTEATNNKGKRKANDMDEE</sequence>
<dbReference type="Proteomes" id="UP000027222">
    <property type="component" value="Unassembled WGS sequence"/>
</dbReference>
<evidence type="ECO:0008006" key="4">
    <source>
        <dbReference type="Google" id="ProtNLM"/>
    </source>
</evidence>
<name>A0A067TM62_GALM3</name>
<proteinExistence type="predicted"/>
<evidence type="ECO:0000313" key="3">
    <source>
        <dbReference type="Proteomes" id="UP000027222"/>
    </source>
</evidence>
<feature type="region of interest" description="Disordered" evidence="1">
    <location>
        <begin position="125"/>
        <end position="156"/>
    </location>
</feature>
<evidence type="ECO:0000256" key="1">
    <source>
        <dbReference type="SAM" id="MobiDB-lite"/>
    </source>
</evidence>
<organism evidence="2 3">
    <name type="scientific">Galerina marginata (strain CBS 339.88)</name>
    <dbReference type="NCBI Taxonomy" id="685588"/>
    <lineage>
        <taxon>Eukaryota</taxon>
        <taxon>Fungi</taxon>
        <taxon>Dikarya</taxon>
        <taxon>Basidiomycota</taxon>
        <taxon>Agaricomycotina</taxon>
        <taxon>Agaricomycetes</taxon>
        <taxon>Agaricomycetidae</taxon>
        <taxon>Agaricales</taxon>
        <taxon>Agaricineae</taxon>
        <taxon>Strophariaceae</taxon>
        <taxon>Galerina</taxon>
    </lineage>
</organism>
<dbReference type="EMBL" id="KL142368">
    <property type="protein sequence ID" value="KDR84271.1"/>
    <property type="molecule type" value="Genomic_DNA"/>
</dbReference>
<keyword evidence="3" id="KW-1185">Reference proteome</keyword>
<protein>
    <recommendedName>
        <fullName evidence="4">Ubiquitin-like domain-containing protein</fullName>
    </recommendedName>
</protein>